<organism evidence="2 3">
    <name type="scientific">Rickettsia bellii str. RML An4</name>
    <dbReference type="NCBI Taxonomy" id="1359193"/>
    <lineage>
        <taxon>Bacteria</taxon>
        <taxon>Pseudomonadati</taxon>
        <taxon>Pseudomonadota</taxon>
        <taxon>Alphaproteobacteria</taxon>
        <taxon>Rickettsiales</taxon>
        <taxon>Rickettsiaceae</taxon>
        <taxon>Rickettsieae</taxon>
        <taxon>Rickettsia</taxon>
        <taxon>belli group</taxon>
    </lineage>
</organism>
<accession>A0A0F3QAJ0</accession>
<dbReference type="Proteomes" id="UP000033661">
    <property type="component" value="Unassembled WGS sequence"/>
</dbReference>
<dbReference type="RefSeq" id="WP_012151659.1">
    <property type="nucleotide sequence ID" value="NZ_LAOI01000001.1"/>
</dbReference>
<evidence type="ECO:0000256" key="1">
    <source>
        <dbReference type="SAM" id="Coils"/>
    </source>
</evidence>
<dbReference type="PATRIC" id="fig|1359193.3.peg.217"/>
<keyword evidence="3" id="KW-1185">Reference proteome</keyword>
<dbReference type="EMBL" id="LAOI01000001">
    <property type="protein sequence ID" value="KJV89257.1"/>
    <property type="molecule type" value="Genomic_DNA"/>
</dbReference>
<feature type="coiled-coil region" evidence="1">
    <location>
        <begin position="14"/>
        <end position="54"/>
    </location>
</feature>
<reference evidence="2 3" key="1">
    <citation type="submission" date="2015-02" db="EMBL/GenBank/DDBJ databases">
        <title>Genome Sequencing of Rickettsiales.</title>
        <authorList>
            <person name="Daugherty S.C."/>
            <person name="Su Q."/>
            <person name="Abolude K."/>
            <person name="Beier-Sexton M."/>
            <person name="Carlyon J.A."/>
            <person name="Carter R."/>
            <person name="Day N.P."/>
            <person name="Dumler S.J."/>
            <person name="Dyachenko V."/>
            <person name="Godinez A."/>
            <person name="Kurtti T.J."/>
            <person name="Lichay M."/>
            <person name="Mullins K.E."/>
            <person name="Ott S."/>
            <person name="Pappas-Brown V."/>
            <person name="Paris D.H."/>
            <person name="Patel P."/>
            <person name="Richards A.L."/>
            <person name="Sadzewicz L."/>
            <person name="Sears K."/>
            <person name="Seidman D."/>
            <person name="Sengamalay N."/>
            <person name="Stenos J."/>
            <person name="Tallon L.J."/>
            <person name="Vincent G."/>
            <person name="Fraser C.M."/>
            <person name="Munderloh U."/>
            <person name="Dunning-Hotopp J.C."/>
        </authorList>
    </citation>
    <scope>NUCLEOTIDE SEQUENCE [LARGE SCALE GENOMIC DNA]</scope>
    <source>
        <strain evidence="2 3">RML An4</strain>
    </source>
</reference>
<sequence length="59" mass="6931">MSNQNTKTISNITLDFVEKEINTLKDEVAHLLENPATEKNIERIEQRLEELEKMLYNVV</sequence>
<dbReference type="AlphaFoldDB" id="A0A0F3QAJ0"/>
<evidence type="ECO:0000313" key="2">
    <source>
        <dbReference type="EMBL" id="KJV89257.1"/>
    </source>
</evidence>
<name>A0A0F3QAJ0_RICBE</name>
<proteinExistence type="predicted"/>
<gene>
    <name evidence="2" type="ORF">RBEAN4_0228</name>
</gene>
<protein>
    <submittedName>
        <fullName evidence="2">Uncharacterized protein</fullName>
    </submittedName>
</protein>
<comment type="caution">
    <text evidence="2">The sequence shown here is derived from an EMBL/GenBank/DDBJ whole genome shotgun (WGS) entry which is preliminary data.</text>
</comment>
<evidence type="ECO:0000313" key="3">
    <source>
        <dbReference type="Proteomes" id="UP000033661"/>
    </source>
</evidence>
<keyword evidence="1" id="KW-0175">Coiled coil</keyword>